<dbReference type="Pfam" id="PF17289">
    <property type="entry name" value="Terminase_6C"/>
    <property type="match status" value="1"/>
</dbReference>
<keyword evidence="8" id="KW-1185">Reference proteome</keyword>
<dbReference type="EMBL" id="MK450543">
    <property type="protein sequence ID" value="QBJ01184.1"/>
    <property type="molecule type" value="Genomic_DNA"/>
</dbReference>
<proteinExistence type="predicted"/>
<name>A0A481W3Z1_9CAUD</name>
<protein>
    <submittedName>
        <fullName evidence="7">Terminase large subunit</fullName>
    </submittedName>
</protein>
<evidence type="ECO:0000256" key="2">
    <source>
        <dbReference type="ARBA" id="ARBA00022741"/>
    </source>
</evidence>
<keyword evidence="1" id="KW-1188">Viral release from host cell</keyword>
<sequence>MSSEQFVPEEQLSTSEALDHQADRLVEATRDLETKRELLNPFETGDWLTFANELTMNYMAEEMEDDPYYLLDEHHGLWLDKFDSGDRILLCHRDGLKTTITLAYLIAGLEYKSGFRGIWAMNNQIQVGKKADTEFWKMVDRNPWLINLNAPPEKEAVKAKVFANGSILNAGWLGGGIEGDRAHLLILDDIIKEKGDGDTEDVLDWIEAVCVPMVKDHGRTVVIGTRKRPDDIYTHFRTLEGYEFDEYPAILDYWDQQFSADDDYEVRRPDEDLYTAVDDPWNTGETLQVLWPEARGPRWLADKRSKMADHRFWREYSLVIMGSSGDLIDAKDVRVPAEDGGCSIGDRDPPPKYRAGPGEVVVLSHDPANSPTGDDAAFTVWLLQRDGRRRLLDCHAESGMGPTDIKTQLVEYDRAYDPAIIVIEDNGMQSYVVEDAIEFDSQLGAKVTGLPMTGKKHSLENGIARLRILVENGRILFHRGHQTTEDFITSMQSLERRDGKMHGHTPDYIAAWYMAEKGLRKLEEMGLVDADDTAAHDVDEDDDEESTGGGLYGA</sequence>
<dbReference type="RefSeq" id="YP_010078033.1">
    <property type="nucleotide sequence ID" value="NC_054954.1"/>
</dbReference>
<dbReference type="InterPro" id="IPR035421">
    <property type="entry name" value="Terminase_6C"/>
</dbReference>
<evidence type="ECO:0000313" key="7">
    <source>
        <dbReference type="EMBL" id="QBJ01184.1"/>
    </source>
</evidence>
<dbReference type="InterPro" id="IPR027417">
    <property type="entry name" value="P-loop_NTPase"/>
</dbReference>
<evidence type="ECO:0000256" key="1">
    <source>
        <dbReference type="ARBA" id="ARBA00022612"/>
    </source>
</evidence>
<reference evidence="7 8" key="1">
    <citation type="journal article" date="1997" name="Mol. Microbiol.">
        <title>Characterization of Natronobacterium magadii phage phi Ch1, a unique archaeal phage containing DNA and RNA.</title>
        <authorList>
            <person name="Witte A."/>
            <person name="Baranyi U."/>
            <person name="Klein R."/>
            <person name="Sulzner M."/>
            <person name="Luo C."/>
            <person name="Wanner G."/>
            <person name="Kruger D.H."/>
            <person name="Lubitz W."/>
        </authorList>
    </citation>
    <scope>NUCLEOTIDE SEQUENCE [LARGE SCALE GENOMIC DNA]</scope>
</reference>
<keyword evidence="4" id="KW-0231">Viral genome packaging</keyword>
<dbReference type="Gene3D" id="3.30.420.240">
    <property type="match status" value="1"/>
</dbReference>
<reference evidence="7 8" key="2">
    <citation type="journal article" date="2002" name="Mol. Microbiol.">
        <title>Natrialba magadii virus phiCh1: first complete nucleotide sequence and functional organization of a virus infecting a haloalkaliphilic archaeon.</title>
        <authorList>
            <person name="Klein R."/>
            <person name="Baranyi U."/>
            <person name="Rossler N."/>
            <person name="Greineder B."/>
            <person name="Scholz H."/>
            <person name="Witte A."/>
        </authorList>
    </citation>
    <scope>NUCLEOTIDE SEQUENCE [LARGE SCALE GENOMIC DNA]</scope>
</reference>
<evidence type="ECO:0000256" key="5">
    <source>
        <dbReference type="SAM" id="MobiDB-lite"/>
    </source>
</evidence>
<dbReference type="KEGG" id="vg:65066942"/>
<dbReference type="GeneID" id="65066942"/>
<keyword evidence="3" id="KW-0067">ATP-binding</keyword>
<gene>
    <name evidence="7" type="primary">terL</name>
    <name evidence="7" type="ORF">PhiCh1_010</name>
</gene>
<dbReference type="Proteomes" id="UP000293038">
    <property type="component" value="Segment"/>
</dbReference>
<keyword evidence="2" id="KW-0547">Nucleotide-binding</keyword>
<accession>A0A481W3Z1</accession>
<evidence type="ECO:0000256" key="3">
    <source>
        <dbReference type="ARBA" id="ARBA00022840"/>
    </source>
</evidence>
<feature type="domain" description="Terminase large subunit gp17-like C-terminal" evidence="6">
    <location>
        <begin position="366"/>
        <end position="511"/>
    </location>
</feature>
<organism evidence="7 8">
    <name type="scientific">Natrialba phage PhiCh1</name>
    <dbReference type="NCBI Taxonomy" id="114777"/>
    <lineage>
        <taxon>Viruses</taxon>
        <taxon>Duplodnaviria</taxon>
        <taxon>Heunggongvirae</taxon>
        <taxon>Uroviricota</taxon>
        <taxon>Caudoviricetes</taxon>
        <taxon>Vertoviridae</taxon>
        <taxon>Myohalovirus</taxon>
        <taxon>Myohalovirus alkaliphilum</taxon>
        <taxon>Myohalovirus phiCh1</taxon>
    </lineage>
</organism>
<evidence type="ECO:0000259" key="6">
    <source>
        <dbReference type="Pfam" id="PF17289"/>
    </source>
</evidence>
<feature type="region of interest" description="Disordered" evidence="5">
    <location>
        <begin position="533"/>
        <end position="554"/>
    </location>
</feature>
<evidence type="ECO:0000256" key="4">
    <source>
        <dbReference type="ARBA" id="ARBA00023219"/>
    </source>
</evidence>
<dbReference type="GO" id="GO:0005524">
    <property type="term" value="F:ATP binding"/>
    <property type="evidence" value="ECO:0007669"/>
    <property type="project" value="UniProtKB-KW"/>
</dbReference>
<evidence type="ECO:0000313" key="8">
    <source>
        <dbReference type="Proteomes" id="UP000293038"/>
    </source>
</evidence>
<dbReference type="Gene3D" id="3.40.50.300">
    <property type="entry name" value="P-loop containing nucleotide triphosphate hydrolases"/>
    <property type="match status" value="1"/>
</dbReference>
<reference evidence="8" key="3">
    <citation type="journal article" date="2019" name="Genes (Basel)">
        <title>Halobacterium salinarum virus ChaoS9, a Novel Halovirus Related to PhiH1 and PhiCh1.</title>
        <authorList>
            <person name="Dyall-Smith M."/>
            <person name="Palm P."/>
            <person name="Wanner G."/>
            <person name="Witte A."/>
            <person name="Oesterhelt D."/>
            <person name="Pfeiffer F."/>
        </authorList>
    </citation>
    <scope>NUCLEOTIDE SEQUENCE [LARGE SCALE GENOMIC DNA]</scope>
</reference>